<protein>
    <submittedName>
        <fullName evidence="2">Uncharacterized protein</fullName>
    </submittedName>
</protein>
<feature type="region of interest" description="Disordered" evidence="1">
    <location>
        <begin position="120"/>
        <end position="139"/>
    </location>
</feature>
<reference evidence="2" key="1">
    <citation type="submission" date="2021-03" db="EMBL/GenBank/DDBJ databases">
        <authorList>
            <person name="Tagirdzhanova G."/>
        </authorList>
    </citation>
    <scope>NUCLEOTIDE SEQUENCE</scope>
</reference>
<evidence type="ECO:0000313" key="3">
    <source>
        <dbReference type="Proteomes" id="UP000664203"/>
    </source>
</evidence>
<dbReference type="AlphaFoldDB" id="A0A8H3F155"/>
<name>A0A8H3F155_9LECA</name>
<organism evidence="2 3">
    <name type="scientific">Alectoria fallacina</name>
    <dbReference type="NCBI Taxonomy" id="1903189"/>
    <lineage>
        <taxon>Eukaryota</taxon>
        <taxon>Fungi</taxon>
        <taxon>Dikarya</taxon>
        <taxon>Ascomycota</taxon>
        <taxon>Pezizomycotina</taxon>
        <taxon>Lecanoromycetes</taxon>
        <taxon>OSLEUM clade</taxon>
        <taxon>Lecanoromycetidae</taxon>
        <taxon>Lecanorales</taxon>
        <taxon>Lecanorineae</taxon>
        <taxon>Parmeliaceae</taxon>
        <taxon>Alectoria</taxon>
    </lineage>
</organism>
<dbReference type="OrthoDB" id="10354683at2759"/>
<evidence type="ECO:0000256" key="1">
    <source>
        <dbReference type="SAM" id="MobiDB-lite"/>
    </source>
</evidence>
<keyword evidence="3" id="KW-1185">Reference proteome</keyword>
<dbReference type="Proteomes" id="UP000664203">
    <property type="component" value="Unassembled WGS sequence"/>
</dbReference>
<evidence type="ECO:0000313" key="2">
    <source>
        <dbReference type="EMBL" id="CAF9914057.1"/>
    </source>
</evidence>
<dbReference type="EMBL" id="CAJPDR010000067">
    <property type="protein sequence ID" value="CAF9914057.1"/>
    <property type="molecule type" value="Genomic_DNA"/>
</dbReference>
<proteinExistence type="predicted"/>
<comment type="caution">
    <text evidence="2">The sequence shown here is derived from an EMBL/GenBank/DDBJ whole genome shotgun (WGS) entry which is preliminary data.</text>
</comment>
<gene>
    <name evidence="2" type="ORF">ALECFALPRED_009221</name>
</gene>
<accession>A0A8H3F155</accession>
<sequence>MEHMPWERYRKPRKPRGPQRGSGYVINAYVYIEEELNVNKSFGYSDKYPVHLYRILNFSRKQNCQFFEYKIMEVRTGQALEKWYREAELSVLGPMTVRDIDWHGGEFSSREGGGYWDTKTLVGRDNRGGDDETLGGGDD</sequence>